<dbReference type="EMBL" id="CP104558">
    <property type="protein sequence ID" value="UXH46450.1"/>
    <property type="molecule type" value="Genomic_DNA"/>
</dbReference>
<evidence type="ECO:0000313" key="2">
    <source>
        <dbReference type="Proteomes" id="UP001064027"/>
    </source>
</evidence>
<dbReference type="Proteomes" id="UP001064027">
    <property type="component" value="Chromosome"/>
</dbReference>
<reference evidence="1" key="1">
    <citation type="submission" date="2022-09" db="EMBL/GenBank/DDBJ databases">
        <title>Complete genome sequence of Rossellomorea vietnamensis strain RL-WG62, a newly isolated PGPR with the potential for plant salinity stress alleviation.</title>
        <authorList>
            <person name="Ren L."/>
            <person name="Wang G."/>
            <person name="Hu H."/>
        </authorList>
    </citation>
    <scope>NUCLEOTIDE SEQUENCE</scope>
    <source>
        <strain evidence="1">RL-WG62</strain>
    </source>
</reference>
<keyword evidence="2" id="KW-1185">Reference proteome</keyword>
<evidence type="ECO:0000313" key="1">
    <source>
        <dbReference type="EMBL" id="UXH46450.1"/>
    </source>
</evidence>
<gene>
    <name evidence="1" type="ORF">N5C46_10525</name>
</gene>
<sequence length="237" mass="26156">MKSHSISDQYEKSESLLKYYNAVETSSTFLKVIPVSTTETGLEVPLSLKRICPGDQIELIATINWLAALGGTPIVAAQQFLSTEEVVTTVQTNIHYLLEVPIVFTVYRDGVFMRQTMDFRTLLFSFNIPSIVITDFTTIGDIVLRPLSPTITGAPPSATTTFQCLDKNPLKSDHVYSITAQIPSFSLVTFTPVLSTTSTEVPLIPIRTAWTIPYSKFAAVSSVHFTGKVIVEKNEDN</sequence>
<accession>A0ACD4CD37</accession>
<organism evidence="1 2">
    <name type="scientific">Rossellomorea vietnamensis</name>
    <dbReference type="NCBI Taxonomy" id="218284"/>
    <lineage>
        <taxon>Bacteria</taxon>
        <taxon>Bacillati</taxon>
        <taxon>Bacillota</taxon>
        <taxon>Bacilli</taxon>
        <taxon>Bacillales</taxon>
        <taxon>Bacillaceae</taxon>
        <taxon>Rossellomorea</taxon>
    </lineage>
</organism>
<name>A0ACD4CD37_9BACI</name>
<proteinExistence type="predicted"/>
<protein>
    <submittedName>
        <fullName evidence="1">Uncharacterized protein</fullName>
    </submittedName>
</protein>